<reference evidence="3" key="1">
    <citation type="submission" date="2022-07" db="EMBL/GenBank/DDBJ databases">
        <title>Prevotella copri.</title>
        <authorList>
            <person name="Yang C."/>
        </authorList>
    </citation>
    <scope>NUCLEOTIDE SEQUENCE</scope>
    <source>
        <strain evidence="3">HF2107</strain>
    </source>
</reference>
<keyword evidence="2" id="KW-0472">Membrane</keyword>
<gene>
    <name evidence="3" type="ORF">NNC64_08030</name>
</gene>
<evidence type="ECO:0000256" key="2">
    <source>
        <dbReference type="SAM" id="Phobius"/>
    </source>
</evidence>
<sequence>MDQTKDNNITNTPQSEETAKTQPQSESHEASQTQPQTSYAVRPNRRHHRRLEYADKSNMLVARNWLNIGFMLFAIVGVILWTQMDDRTIANVLLIIGVVLKIAEVCIRLFKK</sequence>
<accession>A0AAW5ILX4</accession>
<feature type="transmembrane region" description="Helical" evidence="2">
    <location>
        <begin position="89"/>
        <end position="110"/>
    </location>
</feature>
<dbReference type="EMBL" id="JANDWZ010000015">
    <property type="protein sequence ID" value="MCP9564505.1"/>
    <property type="molecule type" value="Genomic_DNA"/>
</dbReference>
<comment type="caution">
    <text evidence="3">The sequence shown here is derived from an EMBL/GenBank/DDBJ whole genome shotgun (WGS) entry which is preliminary data.</text>
</comment>
<keyword evidence="2" id="KW-0812">Transmembrane</keyword>
<proteinExistence type="predicted"/>
<name>A0AAW5ILX4_9BACT</name>
<organism evidence="3 4">
    <name type="scientific">Segatella copri</name>
    <dbReference type="NCBI Taxonomy" id="165179"/>
    <lineage>
        <taxon>Bacteria</taxon>
        <taxon>Pseudomonadati</taxon>
        <taxon>Bacteroidota</taxon>
        <taxon>Bacteroidia</taxon>
        <taxon>Bacteroidales</taxon>
        <taxon>Prevotellaceae</taxon>
        <taxon>Segatella</taxon>
    </lineage>
</organism>
<keyword evidence="2" id="KW-1133">Transmembrane helix</keyword>
<dbReference type="Proteomes" id="UP001205531">
    <property type="component" value="Unassembled WGS sequence"/>
</dbReference>
<dbReference type="AlphaFoldDB" id="A0AAW5ILX4"/>
<evidence type="ECO:0000313" key="4">
    <source>
        <dbReference type="Proteomes" id="UP001205531"/>
    </source>
</evidence>
<feature type="compositionally biased region" description="Polar residues" evidence="1">
    <location>
        <begin position="1"/>
        <end position="39"/>
    </location>
</feature>
<evidence type="ECO:0000256" key="1">
    <source>
        <dbReference type="SAM" id="MobiDB-lite"/>
    </source>
</evidence>
<protein>
    <submittedName>
        <fullName evidence="3">Mechanosensitive ion channel protein MscS</fullName>
    </submittedName>
</protein>
<dbReference type="RefSeq" id="WP_233522334.1">
    <property type="nucleotide sequence ID" value="NZ_CABOGV010000052.1"/>
</dbReference>
<feature type="transmembrane region" description="Helical" evidence="2">
    <location>
        <begin position="65"/>
        <end position="83"/>
    </location>
</feature>
<evidence type="ECO:0000313" key="3">
    <source>
        <dbReference type="EMBL" id="MCP9564505.1"/>
    </source>
</evidence>
<feature type="region of interest" description="Disordered" evidence="1">
    <location>
        <begin position="1"/>
        <end position="47"/>
    </location>
</feature>